<keyword evidence="4" id="KW-0238">DNA-binding</keyword>
<evidence type="ECO:0000259" key="6">
    <source>
        <dbReference type="PROSITE" id="PS50931"/>
    </source>
</evidence>
<dbReference type="RefSeq" id="WP_148770553.1">
    <property type="nucleotide sequence ID" value="NZ_VSSS01000006.1"/>
</dbReference>
<protein>
    <submittedName>
        <fullName evidence="7">LysR family transcriptional regulator</fullName>
    </submittedName>
</protein>
<dbReference type="SUPFAM" id="SSF46785">
    <property type="entry name" value="Winged helix' DNA-binding domain"/>
    <property type="match status" value="1"/>
</dbReference>
<dbReference type="PANTHER" id="PTHR30126">
    <property type="entry name" value="HTH-TYPE TRANSCRIPTIONAL REGULATOR"/>
    <property type="match status" value="1"/>
</dbReference>
<dbReference type="GO" id="GO:0000976">
    <property type="term" value="F:transcription cis-regulatory region binding"/>
    <property type="evidence" value="ECO:0007669"/>
    <property type="project" value="TreeGrafter"/>
</dbReference>
<evidence type="ECO:0000256" key="3">
    <source>
        <dbReference type="ARBA" id="ARBA00023015"/>
    </source>
</evidence>
<dbReference type="OrthoDB" id="196624at2"/>
<evidence type="ECO:0000256" key="2">
    <source>
        <dbReference type="ARBA" id="ARBA00009437"/>
    </source>
</evidence>
<dbReference type="Pfam" id="PF03466">
    <property type="entry name" value="LysR_substrate"/>
    <property type="match status" value="1"/>
</dbReference>
<feature type="domain" description="HTH lysR-type" evidence="6">
    <location>
        <begin position="5"/>
        <end position="62"/>
    </location>
</feature>
<dbReference type="InterPro" id="IPR036388">
    <property type="entry name" value="WH-like_DNA-bd_sf"/>
</dbReference>
<dbReference type="Gene3D" id="3.40.190.290">
    <property type="match status" value="1"/>
</dbReference>
<dbReference type="Gene3D" id="1.10.10.10">
    <property type="entry name" value="Winged helix-like DNA-binding domain superfamily/Winged helix DNA-binding domain"/>
    <property type="match status" value="1"/>
</dbReference>
<keyword evidence="5" id="KW-0804">Transcription</keyword>
<accession>A0A5D3KRX4</accession>
<dbReference type="Pfam" id="PF00126">
    <property type="entry name" value="HTH_1"/>
    <property type="match status" value="1"/>
</dbReference>
<comment type="similarity">
    <text evidence="2">Belongs to the LysR transcriptional regulatory family.</text>
</comment>
<evidence type="ECO:0000313" key="7">
    <source>
        <dbReference type="EMBL" id="TYL99634.1"/>
    </source>
</evidence>
<proteinExistence type="inferred from homology"/>
<comment type="caution">
    <text evidence="7">The sequence shown here is derived from an EMBL/GenBank/DDBJ whole genome shotgun (WGS) entry which is preliminary data.</text>
</comment>
<organism evidence="7 8">
    <name type="scientific">Bradyrhizobium rifense</name>
    <dbReference type="NCBI Taxonomy" id="515499"/>
    <lineage>
        <taxon>Bacteria</taxon>
        <taxon>Pseudomonadati</taxon>
        <taxon>Pseudomonadota</taxon>
        <taxon>Alphaproteobacteria</taxon>
        <taxon>Hyphomicrobiales</taxon>
        <taxon>Nitrobacteraceae</taxon>
        <taxon>Bradyrhizobium</taxon>
    </lineage>
</organism>
<dbReference type="PRINTS" id="PR00039">
    <property type="entry name" value="HTHLYSR"/>
</dbReference>
<dbReference type="FunFam" id="1.10.10.10:FF:000001">
    <property type="entry name" value="LysR family transcriptional regulator"/>
    <property type="match status" value="1"/>
</dbReference>
<gene>
    <name evidence="7" type="ORF">FXB40_02005</name>
</gene>
<evidence type="ECO:0000256" key="5">
    <source>
        <dbReference type="ARBA" id="ARBA00023163"/>
    </source>
</evidence>
<evidence type="ECO:0000256" key="4">
    <source>
        <dbReference type="ARBA" id="ARBA00023125"/>
    </source>
</evidence>
<dbReference type="GO" id="GO:0003700">
    <property type="term" value="F:DNA-binding transcription factor activity"/>
    <property type="evidence" value="ECO:0007669"/>
    <property type="project" value="InterPro"/>
</dbReference>
<dbReference type="InterPro" id="IPR036390">
    <property type="entry name" value="WH_DNA-bd_sf"/>
</dbReference>
<reference evidence="7 8" key="1">
    <citation type="submission" date="2019-08" db="EMBL/GenBank/DDBJ databases">
        <title>Bradyrhizobium hipponensis sp. nov., a rhizobium isolated from a Lupinus angustifolius root nodule in Tunisia.</title>
        <authorList>
            <person name="Off K."/>
            <person name="Rejili M."/>
            <person name="Mars M."/>
            <person name="Brachmann A."/>
            <person name="Marin M."/>
        </authorList>
    </citation>
    <scope>NUCLEOTIDE SEQUENCE [LARGE SCALE GENOMIC DNA]</scope>
    <source>
        <strain evidence="7 8">CTAW71</strain>
    </source>
</reference>
<sequence length="323" mass="35162">MLDAVSLDQLRTFIAAVDEGSFSAASRKLLRAQSVVSDTIGNLEDQIGVQLFDRSGRYPKLTPEGSALLGDARNIITNVDLLKARAKGMSAGLEPELSVVIDVFYPIDAVTQVATEFRQKYPGVALRIYVEALGGAIKPVLEGQCSIGVVGSLPVIPDTLTFERLPSITFLMVAARDHALTSYRGKIPKDILGKHTQIVLTDRSELSSGREFGVMSSATWRLADLFAKHHFLLKGLGWGGMPLHVVRKDIEEGRLSVLPIEDVPPEGLMLSMSAVWQTKSPPGPAGRWFVDRLKQIPVTAGRLPARVRQKAKPPAKRKARSHG</sequence>
<keyword evidence="8" id="KW-1185">Reference proteome</keyword>
<comment type="function">
    <text evidence="1">NodD regulates the expression of the nodABCFE genes which encode other nodulation proteins. NodD is also a negative regulator of its own expression. Binds flavonoids as inducers.</text>
</comment>
<dbReference type="Proteomes" id="UP000324758">
    <property type="component" value="Unassembled WGS sequence"/>
</dbReference>
<evidence type="ECO:0000256" key="1">
    <source>
        <dbReference type="ARBA" id="ARBA00003502"/>
    </source>
</evidence>
<dbReference type="PROSITE" id="PS50931">
    <property type="entry name" value="HTH_LYSR"/>
    <property type="match status" value="1"/>
</dbReference>
<dbReference type="SUPFAM" id="SSF53850">
    <property type="entry name" value="Periplasmic binding protein-like II"/>
    <property type="match status" value="1"/>
</dbReference>
<name>A0A5D3KRX4_9BRAD</name>
<dbReference type="EMBL" id="VSSS01000006">
    <property type="protein sequence ID" value="TYL99634.1"/>
    <property type="molecule type" value="Genomic_DNA"/>
</dbReference>
<dbReference type="PANTHER" id="PTHR30126:SF91">
    <property type="entry name" value="LYSR FAMILY TRANSCRIPTIONAL REGULATOR"/>
    <property type="match status" value="1"/>
</dbReference>
<evidence type="ECO:0000313" key="8">
    <source>
        <dbReference type="Proteomes" id="UP000324758"/>
    </source>
</evidence>
<dbReference type="AlphaFoldDB" id="A0A5D3KRX4"/>
<dbReference type="InterPro" id="IPR005119">
    <property type="entry name" value="LysR_subst-bd"/>
</dbReference>
<keyword evidence="3" id="KW-0805">Transcription regulation</keyword>
<dbReference type="InterPro" id="IPR000847">
    <property type="entry name" value="LysR_HTH_N"/>
</dbReference>